<dbReference type="Pfam" id="PF14559">
    <property type="entry name" value="TPR_19"/>
    <property type="match status" value="1"/>
</dbReference>
<gene>
    <name evidence="3" type="primary">pilW</name>
    <name evidence="4" type="ORF">KB893_002320</name>
    <name evidence="3" type="ORF">KB893_10760</name>
</gene>
<reference evidence="4 5" key="1">
    <citation type="journal article" date="2021" name="Microbiol. Resour. Announc.">
        <title>Draft Genome Sequence of Coralloluteibacterium stylophorae LMG 29479T.</title>
        <authorList>
            <person name="Karlyshev A.V."/>
            <person name="Kudryashova E.B."/>
            <person name="Ariskina E.V."/>
            <person name="Conroy A.P."/>
            <person name="Abidueva E.Y."/>
        </authorList>
    </citation>
    <scope>NUCLEOTIDE SEQUENCE [LARGE SCALE GENOMIC DNA]</scope>
    <source>
        <strain evidence="4 5">LMG 29479</strain>
    </source>
</reference>
<dbReference type="PROSITE" id="PS50005">
    <property type="entry name" value="TPR"/>
    <property type="match status" value="3"/>
</dbReference>
<feature type="chain" id="PRO_5042774276" evidence="2">
    <location>
        <begin position="21"/>
        <end position="265"/>
    </location>
</feature>
<dbReference type="Pfam" id="PF13432">
    <property type="entry name" value="TPR_16"/>
    <property type="match status" value="1"/>
</dbReference>
<evidence type="ECO:0000256" key="1">
    <source>
        <dbReference type="PROSITE-ProRule" id="PRU00339"/>
    </source>
</evidence>
<feature type="repeat" description="TPR" evidence="1">
    <location>
        <begin position="53"/>
        <end position="86"/>
    </location>
</feature>
<protein>
    <submittedName>
        <fullName evidence="3">Type IV pilus biogenesis/stability protein PilW</fullName>
    </submittedName>
</protein>
<dbReference type="InterPro" id="IPR019734">
    <property type="entry name" value="TPR_rpt"/>
</dbReference>
<keyword evidence="2" id="KW-0732">Signal</keyword>
<reference evidence="3" key="2">
    <citation type="submission" date="2021-04" db="EMBL/GenBank/DDBJ databases">
        <authorList>
            <person name="Karlyshev A.V."/>
        </authorList>
    </citation>
    <scope>NUCLEOTIDE SEQUENCE</scope>
    <source>
        <strain evidence="3">LMG 29479</strain>
    </source>
</reference>
<evidence type="ECO:0000313" key="5">
    <source>
        <dbReference type="Proteomes" id="UP000675747"/>
    </source>
</evidence>
<feature type="repeat" description="TPR" evidence="1">
    <location>
        <begin position="87"/>
        <end position="120"/>
    </location>
</feature>
<dbReference type="NCBIfam" id="TIGR02521">
    <property type="entry name" value="type_IV_pilW"/>
    <property type="match status" value="1"/>
</dbReference>
<keyword evidence="1" id="KW-0802">TPR repeat</keyword>
<dbReference type="AlphaFoldDB" id="A0A8J7VW26"/>
<evidence type="ECO:0000256" key="2">
    <source>
        <dbReference type="SAM" id="SignalP"/>
    </source>
</evidence>
<dbReference type="SMART" id="SM00028">
    <property type="entry name" value="TPR"/>
    <property type="match status" value="3"/>
</dbReference>
<dbReference type="Gene3D" id="1.25.40.10">
    <property type="entry name" value="Tetratricopeptide repeat domain"/>
    <property type="match status" value="1"/>
</dbReference>
<dbReference type="InterPro" id="IPR013360">
    <property type="entry name" value="Pilus_4_PilW"/>
</dbReference>
<dbReference type="InterPro" id="IPR011990">
    <property type="entry name" value="TPR-like_helical_dom_sf"/>
</dbReference>
<evidence type="ECO:0000313" key="3">
    <source>
        <dbReference type="EMBL" id="MBR0562993.1"/>
    </source>
</evidence>
<name>A0A8J7VW26_9GAMM</name>
<organism evidence="3">
    <name type="scientific">Coralloluteibacterium stylophorae</name>
    <dbReference type="NCBI Taxonomy" id="1776034"/>
    <lineage>
        <taxon>Bacteria</taxon>
        <taxon>Pseudomonadati</taxon>
        <taxon>Pseudomonadota</taxon>
        <taxon>Gammaproteobacteria</taxon>
        <taxon>Lysobacterales</taxon>
        <taxon>Lysobacteraceae</taxon>
        <taxon>Coralloluteibacterium</taxon>
    </lineage>
</organism>
<dbReference type="PANTHER" id="PTHR12558:SF13">
    <property type="entry name" value="CELL DIVISION CYCLE PROTEIN 27 HOMOLOG"/>
    <property type="match status" value="1"/>
</dbReference>
<feature type="repeat" description="TPR" evidence="1">
    <location>
        <begin position="157"/>
        <end position="190"/>
    </location>
</feature>
<dbReference type="Proteomes" id="UP000675747">
    <property type="component" value="Unassembled WGS sequence"/>
</dbReference>
<dbReference type="PROSITE" id="PS50293">
    <property type="entry name" value="TPR_REGION"/>
    <property type="match status" value="1"/>
</dbReference>
<keyword evidence="5" id="KW-1185">Reference proteome</keyword>
<evidence type="ECO:0000313" key="4">
    <source>
        <dbReference type="EMBL" id="MBS7455968.1"/>
    </source>
</evidence>
<dbReference type="EMBL" id="JAGQFT020000001">
    <property type="protein sequence ID" value="MBS7455968.1"/>
    <property type="molecule type" value="Genomic_DNA"/>
</dbReference>
<dbReference type="RefSeq" id="WP_211926914.1">
    <property type="nucleotide sequence ID" value="NZ_JAGQFT020000001.1"/>
</dbReference>
<dbReference type="PANTHER" id="PTHR12558">
    <property type="entry name" value="CELL DIVISION CYCLE 16,23,27"/>
    <property type="match status" value="1"/>
</dbReference>
<sequence length="265" mass="28701">MPLRRRLLLASVALALGACGKPSMLMEPNAQFEPVERPRASLPQAKSDPARAAETQIALAQGYLQRGDYEVAVKRLERALELDPKSAGAHTVLGIVYERIDRPALAGEHYERATRLSPDEGAVLNNYGAWLCRNGRAPEADAWFARALADPFYKSRAGALENAGTCALQAGNLAGAEQYFRKSLELRPNDPGALAQLAALSYRAGDHLSARAFLQRREAAGPLDAPTLDLGSRIEQALGDTQAASRYRERLRDEFPDYTATASGG</sequence>
<dbReference type="SUPFAM" id="SSF48452">
    <property type="entry name" value="TPR-like"/>
    <property type="match status" value="1"/>
</dbReference>
<accession>A0A8J7VW26</accession>
<proteinExistence type="predicted"/>
<dbReference type="EMBL" id="JAGQFT010000089">
    <property type="protein sequence ID" value="MBR0562993.1"/>
    <property type="molecule type" value="Genomic_DNA"/>
</dbReference>
<feature type="signal peptide" evidence="2">
    <location>
        <begin position="1"/>
        <end position="20"/>
    </location>
</feature>
<comment type="caution">
    <text evidence="3">The sequence shown here is derived from an EMBL/GenBank/DDBJ whole genome shotgun (WGS) entry which is preliminary data.</text>
</comment>
<dbReference type="PROSITE" id="PS51257">
    <property type="entry name" value="PROKAR_LIPOPROTEIN"/>
    <property type="match status" value="1"/>
</dbReference>